<proteinExistence type="predicted"/>
<dbReference type="EMBL" id="VWLE01000530">
    <property type="protein sequence ID" value="KAA3938952.1"/>
    <property type="molecule type" value="Genomic_DNA"/>
</dbReference>
<protein>
    <recommendedName>
        <fullName evidence="2">Serine dehydratase beta chain domain-containing protein</fullName>
    </recommendedName>
</protein>
<feature type="domain" description="Serine dehydratase beta chain" evidence="2">
    <location>
        <begin position="3"/>
        <end position="21"/>
    </location>
</feature>
<evidence type="ECO:0000313" key="3">
    <source>
        <dbReference type="EMBL" id="KAA3938952.1"/>
    </source>
</evidence>
<dbReference type="Pfam" id="PF03315">
    <property type="entry name" value="SDH_beta"/>
    <property type="match status" value="1"/>
</dbReference>
<accession>A0A5M5BXH6</accession>
<dbReference type="InterPro" id="IPR005131">
    <property type="entry name" value="Ser_deHydtase_bsu"/>
</dbReference>
<name>A0A5M5BXH6_BACOV</name>
<organism evidence="3 4">
    <name type="scientific">Bacteroides ovatus</name>
    <dbReference type="NCBI Taxonomy" id="28116"/>
    <lineage>
        <taxon>Bacteria</taxon>
        <taxon>Pseudomonadati</taxon>
        <taxon>Bacteroidota</taxon>
        <taxon>Bacteroidia</taxon>
        <taxon>Bacteroidales</taxon>
        <taxon>Bacteroidaceae</taxon>
        <taxon>Bacteroides</taxon>
    </lineage>
</organism>
<gene>
    <name evidence="3" type="ORF">F3D71_24565</name>
</gene>
<sequence>MKSIKELYRIGTGPSSSHTMG</sequence>
<evidence type="ECO:0000259" key="2">
    <source>
        <dbReference type="Pfam" id="PF03315"/>
    </source>
</evidence>
<dbReference type="Proteomes" id="UP000323717">
    <property type="component" value="Unassembled WGS sequence"/>
</dbReference>
<feature type="non-terminal residue" evidence="3">
    <location>
        <position position="21"/>
    </location>
</feature>
<dbReference type="GO" id="GO:0006094">
    <property type="term" value="P:gluconeogenesis"/>
    <property type="evidence" value="ECO:0007669"/>
    <property type="project" value="InterPro"/>
</dbReference>
<comment type="caution">
    <text evidence="3">The sequence shown here is derived from an EMBL/GenBank/DDBJ whole genome shotgun (WGS) entry which is preliminary data.</text>
</comment>
<dbReference type="AlphaFoldDB" id="A0A5M5BXH6"/>
<reference evidence="3 4" key="1">
    <citation type="journal article" date="2019" name="Nat. Med.">
        <title>A library of human gut bacterial isolates paired with longitudinal multiomics data enables mechanistic microbiome research.</title>
        <authorList>
            <person name="Poyet M."/>
            <person name="Groussin M."/>
            <person name="Gibbons S.M."/>
            <person name="Avila-Pacheco J."/>
            <person name="Jiang X."/>
            <person name="Kearney S.M."/>
            <person name="Perrotta A.R."/>
            <person name="Berdy B."/>
            <person name="Zhao S."/>
            <person name="Lieberman T.D."/>
            <person name="Swanson P.K."/>
            <person name="Smith M."/>
            <person name="Roesemann S."/>
            <person name="Alexander J.E."/>
            <person name="Rich S.A."/>
            <person name="Livny J."/>
            <person name="Vlamakis H."/>
            <person name="Clish C."/>
            <person name="Bullock K."/>
            <person name="Deik A."/>
            <person name="Scott J."/>
            <person name="Pierce K.A."/>
            <person name="Xavier R.J."/>
            <person name="Alm E.J."/>
        </authorList>
    </citation>
    <scope>NUCLEOTIDE SEQUENCE [LARGE SCALE GENOMIC DNA]</scope>
    <source>
        <strain evidence="3 4">BIOML-A163</strain>
    </source>
</reference>
<feature type="region of interest" description="Disordered" evidence="1">
    <location>
        <begin position="1"/>
        <end position="21"/>
    </location>
</feature>
<dbReference type="GO" id="GO:0051539">
    <property type="term" value="F:4 iron, 4 sulfur cluster binding"/>
    <property type="evidence" value="ECO:0007669"/>
    <property type="project" value="InterPro"/>
</dbReference>
<evidence type="ECO:0000256" key="1">
    <source>
        <dbReference type="SAM" id="MobiDB-lite"/>
    </source>
</evidence>
<evidence type="ECO:0000313" key="4">
    <source>
        <dbReference type="Proteomes" id="UP000323717"/>
    </source>
</evidence>
<dbReference type="GO" id="GO:0003941">
    <property type="term" value="F:L-serine ammonia-lyase activity"/>
    <property type="evidence" value="ECO:0007669"/>
    <property type="project" value="InterPro"/>
</dbReference>